<evidence type="ECO:0000313" key="2">
    <source>
        <dbReference type="EMBL" id="RXH89933.1"/>
    </source>
</evidence>
<reference evidence="2 3" key="1">
    <citation type="submission" date="2018-10" db="EMBL/GenBank/DDBJ databases">
        <title>A high-quality apple genome assembly.</title>
        <authorList>
            <person name="Hu J."/>
        </authorList>
    </citation>
    <scope>NUCLEOTIDE SEQUENCE [LARGE SCALE GENOMIC DNA]</scope>
    <source>
        <strain evidence="3">cv. HFTH1</strain>
        <tissue evidence="2">Young leaf</tissue>
    </source>
</reference>
<dbReference type="Proteomes" id="UP000290289">
    <property type="component" value="Chromosome 9"/>
</dbReference>
<name>A0A498J7Z6_MALDO</name>
<dbReference type="EMBL" id="RDQH01000335">
    <property type="protein sequence ID" value="RXH89933.1"/>
    <property type="molecule type" value="Genomic_DNA"/>
</dbReference>
<proteinExistence type="predicted"/>
<feature type="region of interest" description="Disordered" evidence="1">
    <location>
        <begin position="54"/>
        <end position="102"/>
    </location>
</feature>
<comment type="caution">
    <text evidence="2">The sequence shown here is derived from an EMBL/GenBank/DDBJ whole genome shotgun (WGS) entry which is preliminary data.</text>
</comment>
<dbReference type="AlphaFoldDB" id="A0A498J7Z6"/>
<protein>
    <submittedName>
        <fullName evidence="2">Uncharacterized protein</fullName>
    </submittedName>
</protein>
<accession>A0A498J7Z6</accession>
<evidence type="ECO:0000256" key="1">
    <source>
        <dbReference type="SAM" id="MobiDB-lite"/>
    </source>
</evidence>
<dbReference type="PANTHER" id="PTHR35318">
    <property type="entry name" value="BNAA10G08410D PROTEIN"/>
    <property type="match status" value="1"/>
</dbReference>
<evidence type="ECO:0000313" key="3">
    <source>
        <dbReference type="Proteomes" id="UP000290289"/>
    </source>
</evidence>
<sequence>MKFLLELGSCYRSSSTRTQNHVKRSTHERSSKSGSGHQWRPALVAISEDGVVSGHEGNVQSKKMTSAKGRRPRAKVPSFGYTTSDDFQHYSRKNDGPTMESEECPLPVPWAWGVVARDSNGSLVAGSAKKGTAISPLESEARAAHLAVEGEALGFKGADLQSQGRH</sequence>
<gene>
    <name evidence="2" type="ORF">DVH24_032290</name>
</gene>
<feature type="region of interest" description="Disordered" evidence="1">
    <location>
        <begin position="12"/>
        <end position="39"/>
    </location>
</feature>
<organism evidence="2 3">
    <name type="scientific">Malus domestica</name>
    <name type="common">Apple</name>
    <name type="synonym">Pyrus malus</name>
    <dbReference type="NCBI Taxonomy" id="3750"/>
    <lineage>
        <taxon>Eukaryota</taxon>
        <taxon>Viridiplantae</taxon>
        <taxon>Streptophyta</taxon>
        <taxon>Embryophyta</taxon>
        <taxon>Tracheophyta</taxon>
        <taxon>Spermatophyta</taxon>
        <taxon>Magnoliopsida</taxon>
        <taxon>eudicotyledons</taxon>
        <taxon>Gunneridae</taxon>
        <taxon>Pentapetalae</taxon>
        <taxon>rosids</taxon>
        <taxon>fabids</taxon>
        <taxon>Rosales</taxon>
        <taxon>Rosaceae</taxon>
        <taxon>Amygdaloideae</taxon>
        <taxon>Maleae</taxon>
        <taxon>Malus</taxon>
    </lineage>
</organism>
<feature type="compositionally biased region" description="Basic and acidic residues" evidence="1">
    <location>
        <begin position="86"/>
        <end position="95"/>
    </location>
</feature>
<keyword evidence="3" id="KW-1185">Reference proteome</keyword>
<dbReference type="PANTHER" id="PTHR35318:SF2">
    <property type="entry name" value="OS08G0138900 PROTEIN"/>
    <property type="match status" value="1"/>
</dbReference>